<keyword evidence="3" id="KW-1185">Reference proteome</keyword>
<dbReference type="PANTHER" id="PTHR46162">
    <property type="entry name" value="TRAF-LIKE FAMILY PROTEIN"/>
    <property type="match status" value="1"/>
</dbReference>
<dbReference type="Gene3D" id="2.60.210.10">
    <property type="entry name" value="Apoptosis, Tumor Necrosis Factor Receptor Associated Protein 2, Chain A"/>
    <property type="match status" value="2"/>
</dbReference>
<evidence type="ECO:0000313" key="2">
    <source>
        <dbReference type="EMBL" id="PSS06233.1"/>
    </source>
</evidence>
<dbReference type="PANTHER" id="PTHR46162:SF9">
    <property type="entry name" value="MATH DOMAIN-CONTAINING PROTEIN"/>
    <property type="match status" value="1"/>
</dbReference>
<dbReference type="SMART" id="SM00061">
    <property type="entry name" value="MATH"/>
    <property type="match status" value="2"/>
</dbReference>
<dbReference type="CDD" id="cd00121">
    <property type="entry name" value="MATH"/>
    <property type="match status" value="2"/>
</dbReference>
<dbReference type="SUPFAM" id="SSF49599">
    <property type="entry name" value="TRAF domain-like"/>
    <property type="match status" value="2"/>
</dbReference>
<dbReference type="STRING" id="1590841.A0A2R6QDL7"/>
<dbReference type="OrthoDB" id="1883087at2759"/>
<dbReference type="OMA" id="AGWEINA"/>
<proteinExistence type="predicted"/>
<comment type="caution">
    <text evidence="2">The sequence shown here is derived from an EMBL/GenBank/DDBJ whole genome shotgun (WGS) entry which is preliminary data.</text>
</comment>
<dbReference type="Gramene" id="PSS06233">
    <property type="protein sequence ID" value="PSS06233"/>
    <property type="gene ID" value="CEY00_Acc19639"/>
</dbReference>
<sequence length="332" mass="37669">MPGFGAPFLVLPPFLAFYIKMGLRLRIYPYDDDFEGRDAPPIHYLFKIQSFSLLSKASIEKYSSDKFEAAEYKWKLSVYPTGNKEEGGQGHISISLTLVDTSSLPAGWEVKTIFNLFLFDQVLDKYFALTGVQVMRFHAMKTEWGIPNFIDLQVFSDSSNGYLVNDACVFGVDIFVLKQTRKGECLSMMEEAITVNHTWKIKSFSTYSLDRYESEAFIIGDHKWRIRIYPRGNGEGKGNSISVFLCVDESTLPPDTRVFVKFILRVIDQNQTKAAHFEFKTDNHFGPTCLVWGAQKFMSLPKLNDPRKGFLVDDTCIIEANVTLLGTVTTAS</sequence>
<reference evidence="3" key="2">
    <citation type="journal article" date="2018" name="BMC Genomics">
        <title>A manually annotated Actinidia chinensis var. chinensis (kiwifruit) genome highlights the challenges associated with draft genomes and gene prediction in plants.</title>
        <authorList>
            <person name="Pilkington S.M."/>
            <person name="Crowhurst R."/>
            <person name="Hilario E."/>
            <person name="Nardozza S."/>
            <person name="Fraser L."/>
            <person name="Peng Y."/>
            <person name="Gunaseelan K."/>
            <person name="Simpson R."/>
            <person name="Tahir J."/>
            <person name="Deroles S.C."/>
            <person name="Templeton K."/>
            <person name="Luo Z."/>
            <person name="Davy M."/>
            <person name="Cheng C."/>
            <person name="McNeilage M."/>
            <person name="Scaglione D."/>
            <person name="Liu Y."/>
            <person name="Zhang Q."/>
            <person name="Datson P."/>
            <person name="De Silva N."/>
            <person name="Gardiner S.E."/>
            <person name="Bassett H."/>
            <person name="Chagne D."/>
            <person name="McCallum J."/>
            <person name="Dzierzon H."/>
            <person name="Deng C."/>
            <person name="Wang Y.Y."/>
            <person name="Barron L."/>
            <person name="Manako K."/>
            <person name="Bowen J."/>
            <person name="Foster T.M."/>
            <person name="Erridge Z.A."/>
            <person name="Tiffin H."/>
            <person name="Waite C.N."/>
            <person name="Davies K.M."/>
            <person name="Grierson E.P."/>
            <person name="Laing W.A."/>
            <person name="Kirk R."/>
            <person name="Chen X."/>
            <person name="Wood M."/>
            <person name="Montefiori M."/>
            <person name="Brummell D.A."/>
            <person name="Schwinn K.E."/>
            <person name="Catanach A."/>
            <person name="Fullerton C."/>
            <person name="Li D."/>
            <person name="Meiyalaghan S."/>
            <person name="Nieuwenhuizen N."/>
            <person name="Read N."/>
            <person name="Prakash R."/>
            <person name="Hunter D."/>
            <person name="Zhang H."/>
            <person name="McKenzie M."/>
            <person name="Knabel M."/>
            <person name="Harris A."/>
            <person name="Allan A.C."/>
            <person name="Gleave A."/>
            <person name="Chen A."/>
            <person name="Janssen B.J."/>
            <person name="Plunkett B."/>
            <person name="Ampomah-Dwamena C."/>
            <person name="Voogd C."/>
            <person name="Leif D."/>
            <person name="Lafferty D."/>
            <person name="Souleyre E.J.F."/>
            <person name="Varkonyi-Gasic E."/>
            <person name="Gambi F."/>
            <person name="Hanley J."/>
            <person name="Yao J.L."/>
            <person name="Cheung J."/>
            <person name="David K.M."/>
            <person name="Warren B."/>
            <person name="Marsh K."/>
            <person name="Snowden K.C."/>
            <person name="Lin-Wang K."/>
            <person name="Brian L."/>
            <person name="Martinez-Sanchez M."/>
            <person name="Wang M."/>
            <person name="Ileperuma N."/>
            <person name="Macnee N."/>
            <person name="Campin R."/>
            <person name="McAtee P."/>
            <person name="Drummond R.S.M."/>
            <person name="Espley R.V."/>
            <person name="Ireland H.S."/>
            <person name="Wu R."/>
            <person name="Atkinson R.G."/>
            <person name="Karunairetnam S."/>
            <person name="Bulley S."/>
            <person name="Chunkath S."/>
            <person name="Hanley Z."/>
            <person name="Storey R."/>
            <person name="Thrimawithana A.H."/>
            <person name="Thomson S."/>
            <person name="David C."/>
            <person name="Testolin R."/>
            <person name="Huang H."/>
            <person name="Hellens R.P."/>
            <person name="Schaffer R.J."/>
        </authorList>
    </citation>
    <scope>NUCLEOTIDE SEQUENCE [LARGE SCALE GENOMIC DNA]</scope>
    <source>
        <strain evidence="3">cv. Red5</strain>
    </source>
</reference>
<dbReference type="InterPro" id="IPR002083">
    <property type="entry name" value="MATH/TRAF_dom"/>
</dbReference>
<evidence type="ECO:0000259" key="1">
    <source>
        <dbReference type="PROSITE" id="PS50144"/>
    </source>
</evidence>
<keyword evidence="2" id="KW-0378">Hydrolase</keyword>
<accession>A0A2R6QDL7</accession>
<gene>
    <name evidence="2" type="ORF">CEY00_Acc19639</name>
</gene>
<name>A0A2R6QDL7_ACTCC</name>
<dbReference type="InterPro" id="IPR008974">
    <property type="entry name" value="TRAF-like"/>
</dbReference>
<evidence type="ECO:0000313" key="3">
    <source>
        <dbReference type="Proteomes" id="UP000241394"/>
    </source>
</evidence>
<dbReference type="Proteomes" id="UP000241394">
    <property type="component" value="Chromosome LG17"/>
</dbReference>
<organism evidence="2 3">
    <name type="scientific">Actinidia chinensis var. chinensis</name>
    <name type="common">Chinese soft-hair kiwi</name>
    <dbReference type="NCBI Taxonomy" id="1590841"/>
    <lineage>
        <taxon>Eukaryota</taxon>
        <taxon>Viridiplantae</taxon>
        <taxon>Streptophyta</taxon>
        <taxon>Embryophyta</taxon>
        <taxon>Tracheophyta</taxon>
        <taxon>Spermatophyta</taxon>
        <taxon>Magnoliopsida</taxon>
        <taxon>eudicotyledons</taxon>
        <taxon>Gunneridae</taxon>
        <taxon>Pentapetalae</taxon>
        <taxon>asterids</taxon>
        <taxon>Ericales</taxon>
        <taxon>Actinidiaceae</taxon>
        <taxon>Actinidia</taxon>
    </lineage>
</organism>
<dbReference type="InParanoid" id="A0A2R6QDL7"/>
<dbReference type="GO" id="GO:0016787">
    <property type="term" value="F:hydrolase activity"/>
    <property type="evidence" value="ECO:0007669"/>
    <property type="project" value="UniProtKB-KW"/>
</dbReference>
<protein>
    <submittedName>
        <fullName evidence="2">Ubiquitin carboxyl-terminal hydrolase</fullName>
    </submittedName>
</protein>
<dbReference type="Pfam" id="PF22486">
    <property type="entry name" value="MATH_2"/>
    <property type="match status" value="2"/>
</dbReference>
<dbReference type="AlphaFoldDB" id="A0A2R6QDL7"/>
<dbReference type="EMBL" id="NKQK01000017">
    <property type="protein sequence ID" value="PSS06233.1"/>
    <property type="molecule type" value="Genomic_DNA"/>
</dbReference>
<feature type="domain" description="MATH" evidence="1">
    <location>
        <begin position="41"/>
        <end position="174"/>
    </location>
</feature>
<feature type="domain" description="MATH" evidence="1">
    <location>
        <begin position="194"/>
        <end position="322"/>
    </location>
</feature>
<dbReference type="PROSITE" id="PS50144">
    <property type="entry name" value="MATH"/>
    <property type="match status" value="2"/>
</dbReference>
<reference evidence="2 3" key="1">
    <citation type="submission" date="2017-07" db="EMBL/GenBank/DDBJ databases">
        <title>An improved, manually edited Actinidia chinensis var. chinensis (kiwifruit) genome highlights the challenges associated with draft genomes and gene prediction in plants.</title>
        <authorList>
            <person name="Pilkington S."/>
            <person name="Crowhurst R."/>
            <person name="Hilario E."/>
            <person name="Nardozza S."/>
            <person name="Fraser L."/>
            <person name="Peng Y."/>
            <person name="Gunaseelan K."/>
            <person name="Simpson R."/>
            <person name="Tahir J."/>
            <person name="Deroles S."/>
            <person name="Templeton K."/>
            <person name="Luo Z."/>
            <person name="Davy M."/>
            <person name="Cheng C."/>
            <person name="Mcneilage M."/>
            <person name="Scaglione D."/>
            <person name="Liu Y."/>
            <person name="Zhang Q."/>
            <person name="Datson P."/>
            <person name="De Silva N."/>
            <person name="Gardiner S."/>
            <person name="Bassett H."/>
            <person name="Chagne D."/>
            <person name="Mccallum J."/>
            <person name="Dzierzon H."/>
            <person name="Deng C."/>
            <person name="Wang Y.-Y."/>
            <person name="Barron N."/>
            <person name="Manako K."/>
            <person name="Bowen J."/>
            <person name="Foster T."/>
            <person name="Erridge Z."/>
            <person name="Tiffin H."/>
            <person name="Waite C."/>
            <person name="Davies K."/>
            <person name="Grierson E."/>
            <person name="Laing W."/>
            <person name="Kirk R."/>
            <person name="Chen X."/>
            <person name="Wood M."/>
            <person name="Montefiori M."/>
            <person name="Brummell D."/>
            <person name="Schwinn K."/>
            <person name="Catanach A."/>
            <person name="Fullerton C."/>
            <person name="Li D."/>
            <person name="Meiyalaghan S."/>
            <person name="Nieuwenhuizen N."/>
            <person name="Read N."/>
            <person name="Prakash R."/>
            <person name="Hunter D."/>
            <person name="Zhang H."/>
            <person name="Mckenzie M."/>
            <person name="Knabel M."/>
            <person name="Harris A."/>
            <person name="Allan A."/>
            <person name="Chen A."/>
            <person name="Janssen B."/>
            <person name="Plunkett B."/>
            <person name="Dwamena C."/>
            <person name="Voogd C."/>
            <person name="Leif D."/>
            <person name="Lafferty D."/>
            <person name="Souleyre E."/>
            <person name="Varkonyi-Gasic E."/>
            <person name="Gambi F."/>
            <person name="Hanley J."/>
            <person name="Yao J.-L."/>
            <person name="Cheung J."/>
            <person name="David K."/>
            <person name="Warren B."/>
            <person name="Marsh K."/>
            <person name="Snowden K."/>
            <person name="Lin-Wang K."/>
            <person name="Brian L."/>
            <person name="Martinez-Sanchez M."/>
            <person name="Wang M."/>
            <person name="Ileperuma N."/>
            <person name="Macnee N."/>
            <person name="Campin R."/>
            <person name="Mcatee P."/>
            <person name="Drummond R."/>
            <person name="Espley R."/>
            <person name="Ireland H."/>
            <person name="Wu R."/>
            <person name="Atkinson R."/>
            <person name="Karunairetnam S."/>
            <person name="Bulley S."/>
            <person name="Chunkath S."/>
            <person name="Hanley Z."/>
            <person name="Storey R."/>
            <person name="Thrimawithana A."/>
            <person name="Thomson S."/>
            <person name="David C."/>
            <person name="Testolin R."/>
        </authorList>
    </citation>
    <scope>NUCLEOTIDE SEQUENCE [LARGE SCALE GENOMIC DNA]</scope>
    <source>
        <strain evidence="3">cv. Red5</strain>
        <tissue evidence="2">Young leaf</tissue>
    </source>
</reference>